<accession>B9SJR6</accession>
<evidence type="ECO:0000313" key="3">
    <source>
        <dbReference type="Proteomes" id="UP000008311"/>
    </source>
</evidence>
<keyword evidence="3" id="KW-1185">Reference proteome</keyword>
<protein>
    <submittedName>
        <fullName evidence="2">Uncharacterized protein</fullName>
    </submittedName>
</protein>
<feature type="region of interest" description="Disordered" evidence="1">
    <location>
        <begin position="64"/>
        <end position="86"/>
    </location>
</feature>
<dbReference type="Proteomes" id="UP000008311">
    <property type="component" value="Unassembled WGS sequence"/>
</dbReference>
<evidence type="ECO:0000313" key="2">
    <source>
        <dbReference type="EMBL" id="EEF36176.1"/>
    </source>
</evidence>
<organism evidence="2 3">
    <name type="scientific">Ricinus communis</name>
    <name type="common">Castor bean</name>
    <dbReference type="NCBI Taxonomy" id="3988"/>
    <lineage>
        <taxon>Eukaryota</taxon>
        <taxon>Viridiplantae</taxon>
        <taxon>Streptophyta</taxon>
        <taxon>Embryophyta</taxon>
        <taxon>Tracheophyta</taxon>
        <taxon>Spermatophyta</taxon>
        <taxon>Magnoliopsida</taxon>
        <taxon>eudicotyledons</taxon>
        <taxon>Gunneridae</taxon>
        <taxon>Pentapetalae</taxon>
        <taxon>rosids</taxon>
        <taxon>fabids</taxon>
        <taxon>Malpighiales</taxon>
        <taxon>Euphorbiaceae</taxon>
        <taxon>Acalyphoideae</taxon>
        <taxon>Acalypheae</taxon>
        <taxon>Ricinus</taxon>
    </lineage>
</organism>
<feature type="compositionally biased region" description="Polar residues" evidence="1">
    <location>
        <begin position="76"/>
        <end position="86"/>
    </location>
</feature>
<dbReference type="AlphaFoldDB" id="B9SJR6"/>
<dbReference type="InParanoid" id="B9SJR6"/>
<proteinExistence type="predicted"/>
<gene>
    <name evidence="2" type="ORF">RCOM_1630800</name>
</gene>
<name>B9SJR6_RICCO</name>
<dbReference type="EMBL" id="EQ973988">
    <property type="protein sequence ID" value="EEF36176.1"/>
    <property type="molecule type" value="Genomic_DNA"/>
</dbReference>
<evidence type="ECO:0000256" key="1">
    <source>
        <dbReference type="SAM" id="MobiDB-lite"/>
    </source>
</evidence>
<sequence>MAETCLQALLREGATREMEETFNSKIVAMEGKLEEKIDSKLSEIDECLKSRMTEMFEAFELFTNGASTANRRRTGPPQTGDTGQPL</sequence>
<reference evidence="3" key="1">
    <citation type="journal article" date="2010" name="Nat. Biotechnol.">
        <title>Draft genome sequence of the oilseed species Ricinus communis.</title>
        <authorList>
            <person name="Chan A.P."/>
            <person name="Crabtree J."/>
            <person name="Zhao Q."/>
            <person name="Lorenzi H."/>
            <person name="Orvis J."/>
            <person name="Puiu D."/>
            <person name="Melake-Berhan A."/>
            <person name="Jones K.M."/>
            <person name="Redman J."/>
            <person name="Chen G."/>
            <person name="Cahoon E.B."/>
            <person name="Gedil M."/>
            <person name="Stanke M."/>
            <person name="Haas B.J."/>
            <person name="Wortman J.R."/>
            <person name="Fraser-Liggett C.M."/>
            <person name="Ravel J."/>
            <person name="Rabinowicz P.D."/>
        </authorList>
    </citation>
    <scope>NUCLEOTIDE SEQUENCE [LARGE SCALE GENOMIC DNA]</scope>
    <source>
        <strain evidence="3">cv. Hale</strain>
    </source>
</reference>